<feature type="region of interest" description="Disordered" evidence="7">
    <location>
        <begin position="119"/>
        <end position="191"/>
    </location>
</feature>
<protein>
    <submittedName>
        <fullName evidence="10">Uncharacterized protein</fullName>
    </submittedName>
</protein>
<dbReference type="PROSITE" id="PS50090">
    <property type="entry name" value="MYB_LIKE"/>
    <property type="match status" value="2"/>
</dbReference>
<evidence type="ECO:0000256" key="1">
    <source>
        <dbReference type="ARBA" id="ARBA00004123"/>
    </source>
</evidence>
<dbReference type="FunFam" id="1.10.10.60:FF:000001">
    <property type="entry name" value="MYB-related transcription factor"/>
    <property type="match status" value="1"/>
</dbReference>
<evidence type="ECO:0000256" key="4">
    <source>
        <dbReference type="ARBA" id="ARBA00023125"/>
    </source>
</evidence>
<evidence type="ECO:0000313" key="10">
    <source>
        <dbReference type="EMBL" id="KAG0566888.1"/>
    </source>
</evidence>
<evidence type="ECO:0000256" key="6">
    <source>
        <dbReference type="ARBA" id="ARBA00023242"/>
    </source>
</evidence>
<reference evidence="10" key="1">
    <citation type="submission" date="2020-06" db="EMBL/GenBank/DDBJ databases">
        <title>WGS assembly of Ceratodon purpureus strain R40.</title>
        <authorList>
            <person name="Carey S.B."/>
            <person name="Jenkins J."/>
            <person name="Shu S."/>
            <person name="Lovell J.T."/>
            <person name="Sreedasyam A."/>
            <person name="Maumus F."/>
            <person name="Tiley G.P."/>
            <person name="Fernandez-Pozo N."/>
            <person name="Barry K."/>
            <person name="Chen C."/>
            <person name="Wang M."/>
            <person name="Lipzen A."/>
            <person name="Daum C."/>
            <person name="Saski C.A."/>
            <person name="Payton A.C."/>
            <person name="Mcbreen J.C."/>
            <person name="Conrad R.E."/>
            <person name="Kollar L.M."/>
            <person name="Olsson S."/>
            <person name="Huttunen S."/>
            <person name="Landis J.B."/>
            <person name="Wickett N.J."/>
            <person name="Johnson M.G."/>
            <person name="Rensing S.A."/>
            <person name="Grimwood J."/>
            <person name="Schmutz J."/>
            <person name="Mcdaniel S.F."/>
        </authorList>
    </citation>
    <scope>NUCLEOTIDE SEQUENCE</scope>
    <source>
        <strain evidence="10">R40</strain>
    </source>
</reference>
<evidence type="ECO:0000259" key="9">
    <source>
        <dbReference type="PROSITE" id="PS51294"/>
    </source>
</evidence>
<dbReference type="GO" id="GO:0000976">
    <property type="term" value="F:transcription cis-regulatory region binding"/>
    <property type="evidence" value="ECO:0007669"/>
    <property type="project" value="UniProtKB-ARBA"/>
</dbReference>
<comment type="subcellular location">
    <subcellularLocation>
        <location evidence="1">Nucleus</location>
    </subcellularLocation>
</comment>
<feature type="compositionally biased region" description="Low complexity" evidence="7">
    <location>
        <begin position="229"/>
        <end position="240"/>
    </location>
</feature>
<dbReference type="SMART" id="SM00717">
    <property type="entry name" value="SANT"/>
    <property type="match status" value="2"/>
</dbReference>
<sequence>MGRKPCCEKVGLKRGPWTAEEDQKLVSYITHSGLGCWRAIPKLAGLLRCGKSCRLRWTNYLRPDLKRGIFTEEEENTILDLHATLGNRWSRIAAQLPGRTDNEIKNYWNTRLKKRLRSQGLDPATHLPLDSSKDEDGDDSDSPDGEDDDDSDASGTKVESRKVKKPKLKEPVKPVRQPRGPKPAPQLKMCQSDDGPVLIKVLKAPKSPTSVIINPAPASCKSDDDLHSELSSSSTVTTKSGAEDNHESSFACKLTSLPSYPEAELWKSIKPSTISSPLPPASLLDEWADSYRHVDHPLLLNPYPTQSRFEEMNCSKQVIAPSPIGTLDSAGMQQADMMHFNPQDFVGENYGGIFQETCFAQPEIGMSWSMDADMCQPAPESMFAPSPMPMNPAGMYHREMQQPAPLQQSQELQRLAAILDLI</sequence>
<keyword evidence="4" id="KW-0238">DNA-binding</keyword>
<comment type="caution">
    <text evidence="10">The sequence shown here is derived from an EMBL/GenBank/DDBJ whole genome shotgun (WGS) entry which is preliminary data.</text>
</comment>
<dbReference type="PANTHER" id="PTHR47994:SF5">
    <property type="entry name" value="F14D16.11-RELATED"/>
    <property type="match status" value="1"/>
</dbReference>
<dbReference type="FunFam" id="1.10.10.60:FF:000394">
    <property type="entry name" value="MYB transcription factor"/>
    <property type="match status" value="1"/>
</dbReference>
<organism evidence="10 11">
    <name type="scientific">Ceratodon purpureus</name>
    <name type="common">Fire moss</name>
    <name type="synonym">Dicranum purpureum</name>
    <dbReference type="NCBI Taxonomy" id="3225"/>
    <lineage>
        <taxon>Eukaryota</taxon>
        <taxon>Viridiplantae</taxon>
        <taxon>Streptophyta</taxon>
        <taxon>Embryophyta</taxon>
        <taxon>Bryophyta</taxon>
        <taxon>Bryophytina</taxon>
        <taxon>Bryopsida</taxon>
        <taxon>Dicranidae</taxon>
        <taxon>Pseudoditrichales</taxon>
        <taxon>Ditrichaceae</taxon>
        <taxon>Ceratodon</taxon>
    </lineage>
</organism>
<feature type="domain" description="HTH myb-type" evidence="9">
    <location>
        <begin position="9"/>
        <end position="61"/>
    </location>
</feature>
<dbReference type="Pfam" id="PF00249">
    <property type="entry name" value="Myb_DNA-binding"/>
    <property type="match status" value="2"/>
</dbReference>
<keyword evidence="2" id="KW-0677">Repeat</keyword>
<keyword evidence="6" id="KW-0539">Nucleus</keyword>
<evidence type="ECO:0000256" key="2">
    <source>
        <dbReference type="ARBA" id="ARBA00022737"/>
    </source>
</evidence>
<feature type="compositionally biased region" description="Acidic residues" evidence="7">
    <location>
        <begin position="133"/>
        <end position="152"/>
    </location>
</feature>
<evidence type="ECO:0000256" key="5">
    <source>
        <dbReference type="ARBA" id="ARBA00023163"/>
    </source>
</evidence>
<evidence type="ECO:0000256" key="7">
    <source>
        <dbReference type="SAM" id="MobiDB-lite"/>
    </source>
</evidence>
<dbReference type="InterPro" id="IPR009057">
    <property type="entry name" value="Homeodomain-like_sf"/>
</dbReference>
<evidence type="ECO:0000259" key="8">
    <source>
        <dbReference type="PROSITE" id="PS50090"/>
    </source>
</evidence>
<dbReference type="PROSITE" id="PS51294">
    <property type="entry name" value="HTH_MYB"/>
    <property type="match status" value="2"/>
</dbReference>
<dbReference type="GO" id="GO:0005634">
    <property type="term" value="C:nucleus"/>
    <property type="evidence" value="ECO:0007669"/>
    <property type="project" value="UniProtKB-SubCell"/>
</dbReference>
<proteinExistence type="predicted"/>
<evidence type="ECO:0000313" key="11">
    <source>
        <dbReference type="Proteomes" id="UP000822688"/>
    </source>
</evidence>
<gene>
    <name evidence="10" type="ORF">KC19_7G095400</name>
</gene>
<dbReference type="InterPro" id="IPR015495">
    <property type="entry name" value="Myb_TF_plants"/>
</dbReference>
<dbReference type="PANTHER" id="PTHR47994">
    <property type="entry name" value="F14D16.11-RELATED"/>
    <property type="match status" value="1"/>
</dbReference>
<dbReference type="InterPro" id="IPR017930">
    <property type="entry name" value="Myb_dom"/>
</dbReference>
<dbReference type="AlphaFoldDB" id="A0A8T0H9C9"/>
<name>A0A8T0H9C9_CERPU</name>
<accession>A0A8T0H9C9</accession>
<dbReference type="Proteomes" id="UP000822688">
    <property type="component" value="Chromosome 7"/>
</dbReference>
<feature type="domain" description="Myb-like" evidence="8">
    <location>
        <begin position="9"/>
        <end position="61"/>
    </location>
</feature>
<keyword evidence="11" id="KW-1185">Reference proteome</keyword>
<dbReference type="InterPro" id="IPR001005">
    <property type="entry name" value="SANT/Myb"/>
</dbReference>
<feature type="domain" description="HTH myb-type" evidence="9">
    <location>
        <begin position="62"/>
        <end position="116"/>
    </location>
</feature>
<dbReference type="CDD" id="cd00167">
    <property type="entry name" value="SANT"/>
    <property type="match status" value="2"/>
</dbReference>
<dbReference type="GO" id="GO:0051707">
    <property type="term" value="P:response to other organism"/>
    <property type="evidence" value="ECO:0007669"/>
    <property type="project" value="UniProtKB-ARBA"/>
</dbReference>
<feature type="region of interest" description="Disordered" evidence="7">
    <location>
        <begin position="213"/>
        <end position="245"/>
    </location>
</feature>
<keyword evidence="3" id="KW-0805">Transcription regulation</keyword>
<dbReference type="EMBL" id="CM026428">
    <property type="protein sequence ID" value="KAG0566888.1"/>
    <property type="molecule type" value="Genomic_DNA"/>
</dbReference>
<feature type="domain" description="Myb-like" evidence="8">
    <location>
        <begin position="62"/>
        <end position="112"/>
    </location>
</feature>
<dbReference type="Gene3D" id="1.10.10.60">
    <property type="entry name" value="Homeodomain-like"/>
    <property type="match status" value="2"/>
</dbReference>
<keyword evidence="5" id="KW-0804">Transcription</keyword>
<dbReference type="SUPFAM" id="SSF46689">
    <property type="entry name" value="Homeodomain-like"/>
    <property type="match status" value="1"/>
</dbReference>
<evidence type="ECO:0000256" key="3">
    <source>
        <dbReference type="ARBA" id="ARBA00023015"/>
    </source>
</evidence>